<dbReference type="Proteomes" id="UP000032067">
    <property type="component" value="Unassembled WGS sequence"/>
</dbReference>
<protein>
    <submittedName>
        <fullName evidence="1">Uncharacterized protein</fullName>
    </submittedName>
</protein>
<evidence type="ECO:0000313" key="1">
    <source>
        <dbReference type="EMBL" id="KIQ34867.1"/>
    </source>
</evidence>
<organism evidence="1 2">
    <name type="scientific">Variovorax paradoxus</name>
    <dbReference type="NCBI Taxonomy" id="34073"/>
    <lineage>
        <taxon>Bacteria</taxon>
        <taxon>Pseudomonadati</taxon>
        <taxon>Pseudomonadota</taxon>
        <taxon>Betaproteobacteria</taxon>
        <taxon>Burkholderiales</taxon>
        <taxon>Comamonadaceae</taxon>
        <taxon>Variovorax</taxon>
    </lineage>
</organism>
<evidence type="ECO:0000313" key="2">
    <source>
        <dbReference type="Proteomes" id="UP000032067"/>
    </source>
</evidence>
<reference evidence="1 2" key="1">
    <citation type="submission" date="2014-12" db="EMBL/GenBank/DDBJ databases">
        <title>16Stimator: statistical estimation of ribosomal gene copy numbers from draft genome assemblies.</title>
        <authorList>
            <person name="Perisin M.A."/>
            <person name="Vetter M."/>
            <person name="Gilbert J.A."/>
            <person name="Bergelson J."/>
        </authorList>
    </citation>
    <scope>NUCLEOTIDE SEQUENCE [LARGE SCALE GENOMIC DNA]</scope>
    <source>
        <strain evidence="1 2">MEDvA23</strain>
    </source>
</reference>
<dbReference type="EMBL" id="JXQQ01000011">
    <property type="protein sequence ID" value="KIQ34867.1"/>
    <property type="molecule type" value="Genomic_DNA"/>
</dbReference>
<proteinExistence type="predicted"/>
<name>A0A0D0L951_VARPD</name>
<accession>A0A0D0L951</accession>
<comment type="caution">
    <text evidence="1">The sequence shown here is derived from an EMBL/GenBank/DDBJ whole genome shotgun (WGS) entry which is preliminary data.</text>
</comment>
<dbReference type="AlphaFoldDB" id="A0A0D0L951"/>
<gene>
    <name evidence="1" type="ORF">RT97_06350</name>
</gene>
<sequence length="83" mass="9322">MSNEDHVERMRIMRCPGLLSTFLVDIALRRATLDVLEAFARRMVSVDACFSSAYRCNWPGSDVAHNSDVCRSAIFCRVAALIL</sequence>